<dbReference type="EMBL" id="MWQN01000001">
    <property type="protein sequence ID" value="OPC80731.1"/>
    <property type="molecule type" value="Genomic_DNA"/>
</dbReference>
<dbReference type="AlphaFoldDB" id="A0A1T3NVN6"/>
<keyword evidence="2" id="KW-1185">Reference proteome</keyword>
<accession>A0A1T3NVN6</accession>
<gene>
    <name evidence="1" type="ORF">B4N89_06965</name>
</gene>
<name>A0A1T3NVN6_9ACTN</name>
<organism evidence="1 2">
    <name type="scientific">Embleya scabrispora</name>
    <dbReference type="NCBI Taxonomy" id="159449"/>
    <lineage>
        <taxon>Bacteria</taxon>
        <taxon>Bacillati</taxon>
        <taxon>Actinomycetota</taxon>
        <taxon>Actinomycetes</taxon>
        <taxon>Kitasatosporales</taxon>
        <taxon>Streptomycetaceae</taxon>
        <taxon>Embleya</taxon>
    </lineage>
</organism>
<comment type="caution">
    <text evidence="1">The sequence shown here is derived from an EMBL/GenBank/DDBJ whole genome shotgun (WGS) entry which is preliminary data.</text>
</comment>
<sequence>MSESPSIAQLLDRFLSDQEDRLKIQQYRACSTVIDMLSGYLNRYAYTTLIGEERQEWDRAFSAGDDRAFCNVFGVRKLISGIKPFHAQHLRTRLQSPELVQDHALTVTTDLVDWLAERGLTA</sequence>
<dbReference type="RefSeq" id="WP_078974984.1">
    <property type="nucleotide sequence ID" value="NZ_MWQN01000001.1"/>
</dbReference>
<evidence type="ECO:0000313" key="1">
    <source>
        <dbReference type="EMBL" id="OPC80731.1"/>
    </source>
</evidence>
<dbReference type="Proteomes" id="UP000190037">
    <property type="component" value="Unassembled WGS sequence"/>
</dbReference>
<reference evidence="1 2" key="1">
    <citation type="submission" date="2017-03" db="EMBL/GenBank/DDBJ databases">
        <title>Draft genome sequence of Streptomyces scabrisporus NF3, endophyte isolated from Amphipterygium adstringens.</title>
        <authorList>
            <person name="Vazquez M."/>
            <person name="Ceapa C.D."/>
            <person name="Rodriguez Luna D."/>
            <person name="Sanchez Esquivel S."/>
        </authorList>
    </citation>
    <scope>NUCLEOTIDE SEQUENCE [LARGE SCALE GENOMIC DNA]</scope>
    <source>
        <strain evidence="1 2">NF3</strain>
    </source>
</reference>
<evidence type="ECO:0000313" key="2">
    <source>
        <dbReference type="Proteomes" id="UP000190037"/>
    </source>
</evidence>
<proteinExistence type="predicted"/>
<dbReference type="OrthoDB" id="2967067at2"/>
<protein>
    <submittedName>
        <fullName evidence="1">Uncharacterized protein</fullName>
    </submittedName>
</protein>